<comment type="caution">
    <text evidence="3">The sequence shown here is derived from an EMBL/GenBank/DDBJ whole genome shotgun (WGS) entry which is preliminary data.</text>
</comment>
<dbReference type="Gene3D" id="3.10.180.10">
    <property type="entry name" value="2,3-Dihydroxybiphenyl 1,2-Dioxygenase, domain 1"/>
    <property type="match status" value="1"/>
</dbReference>
<keyword evidence="4" id="KW-1185">Reference proteome</keyword>
<dbReference type="PANTHER" id="PTHR43048">
    <property type="entry name" value="METHYLMALONYL-COA EPIMERASE"/>
    <property type="match status" value="1"/>
</dbReference>
<dbReference type="InterPro" id="IPR029068">
    <property type="entry name" value="Glyas_Bleomycin-R_OHBP_Dase"/>
</dbReference>
<gene>
    <name evidence="3" type="ORF">CGZ90_17160</name>
</gene>
<proteinExistence type="predicted"/>
<dbReference type="AlphaFoldDB" id="A0A235F6B6"/>
<dbReference type="SUPFAM" id="SSF54593">
    <property type="entry name" value="Glyoxalase/Bleomycin resistance protein/Dihydroxybiphenyl dioxygenase"/>
    <property type="match status" value="1"/>
</dbReference>
<dbReference type="InterPro" id="IPR037523">
    <property type="entry name" value="VOC_core"/>
</dbReference>
<dbReference type="Proteomes" id="UP000215059">
    <property type="component" value="Unassembled WGS sequence"/>
</dbReference>
<dbReference type="EMBL" id="NOII01000011">
    <property type="protein sequence ID" value="OYD56738.1"/>
    <property type="molecule type" value="Genomic_DNA"/>
</dbReference>
<dbReference type="InterPro" id="IPR004360">
    <property type="entry name" value="Glyas_Fos-R_dOase_dom"/>
</dbReference>
<evidence type="ECO:0000259" key="2">
    <source>
        <dbReference type="PROSITE" id="PS51819"/>
    </source>
</evidence>
<dbReference type="OrthoDB" id="9795618at2"/>
<dbReference type="InterPro" id="IPR051785">
    <property type="entry name" value="MMCE/EMCE_epimerase"/>
</dbReference>
<protein>
    <submittedName>
        <fullName evidence="3">Glyoxalase</fullName>
    </submittedName>
</protein>
<dbReference type="RefSeq" id="WP_094253753.1">
    <property type="nucleotide sequence ID" value="NZ_JBHLXL010000002.1"/>
</dbReference>
<dbReference type="PROSITE" id="PS51819">
    <property type="entry name" value="VOC"/>
    <property type="match status" value="1"/>
</dbReference>
<dbReference type="GO" id="GO:0046491">
    <property type="term" value="P:L-methylmalonyl-CoA metabolic process"/>
    <property type="evidence" value="ECO:0007669"/>
    <property type="project" value="TreeGrafter"/>
</dbReference>
<evidence type="ECO:0000313" key="4">
    <source>
        <dbReference type="Proteomes" id="UP000215059"/>
    </source>
</evidence>
<evidence type="ECO:0000313" key="3">
    <source>
        <dbReference type="EMBL" id="OYD56738.1"/>
    </source>
</evidence>
<keyword evidence="1" id="KW-0479">Metal-binding</keyword>
<feature type="domain" description="VOC" evidence="2">
    <location>
        <begin position="5"/>
        <end position="139"/>
    </location>
</feature>
<dbReference type="GO" id="GO:0004493">
    <property type="term" value="F:methylmalonyl-CoA epimerase activity"/>
    <property type="evidence" value="ECO:0007669"/>
    <property type="project" value="TreeGrafter"/>
</dbReference>
<dbReference type="GO" id="GO:0046872">
    <property type="term" value="F:metal ion binding"/>
    <property type="evidence" value="ECO:0007669"/>
    <property type="project" value="UniProtKB-KW"/>
</dbReference>
<dbReference type="PANTHER" id="PTHR43048:SF5">
    <property type="entry name" value="BLR5325 PROTEIN"/>
    <property type="match status" value="1"/>
</dbReference>
<sequence>MTIKKMNHMGVIVKDLSATKTFFLDIGLELKGEWEVEEEWMYHFVGQHNVKATCAGFGAPDDQTWIELIKFHYPEEDSVQQMSLAIQHIAFSVNDIEGIVASLKEKGTGVISAIQHYNDSCKLCYVRGPEGIIVELAEEIN</sequence>
<dbReference type="Pfam" id="PF00903">
    <property type="entry name" value="Glyoxalase"/>
    <property type="match status" value="1"/>
</dbReference>
<name>A0A235F6B6_9BACL</name>
<reference evidence="3 4" key="1">
    <citation type="submission" date="2017-07" db="EMBL/GenBank/DDBJ databases">
        <title>Fictibacillus sp. nov. GDSW-R2A3 Genome sequencing and assembly.</title>
        <authorList>
            <person name="Mayilraj S."/>
        </authorList>
    </citation>
    <scope>NUCLEOTIDE SEQUENCE [LARGE SCALE GENOMIC DNA]</scope>
    <source>
        <strain evidence="3 4">GDSW-R2A3</strain>
    </source>
</reference>
<accession>A0A235F6B6</accession>
<organism evidence="3 4">
    <name type="scientific">Fictibacillus aquaticus</name>
    <dbReference type="NCBI Taxonomy" id="2021314"/>
    <lineage>
        <taxon>Bacteria</taxon>
        <taxon>Bacillati</taxon>
        <taxon>Bacillota</taxon>
        <taxon>Bacilli</taxon>
        <taxon>Bacillales</taxon>
        <taxon>Fictibacillaceae</taxon>
        <taxon>Fictibacillus</taxon>
    </lineage>
</organism>
<evidence type="ECO:0000256" key="1">
    <source>
        <dbReference type="ARBA" id="ARBA00022723"/>
    </source>
</evidence>